<protein>
    <recommendedName>
        <fullName evidence="2">DUF2786 domain-containing protein</fullName>
    </recommendedName>
</protein>
<reference evidence="1" key="1">
    <citation type="submission" date="2020-01" db="EMBL/GenBank/DDBJ databases">
        <authorList>
            <person name="Meier V. D."/>
            <person name="Meier V D."/>
        </authorList>
    </citation>
    <scope>NUCLEOTIDE SEQUENCE</scope>
    <source>
        <strain evidence="1">HLG_WM_MAG_10</strain>
    </source>
</reference>
<gene>
    <name evidence="1" type="ORF">HELGO_WM30923</name>
</gene>
<evidence type="ECO:0000313" key="1">
    <source>
        <dbReference type="EMBL" id="CAA6801239.1"/>
    </source>
</evidence>
<dbReference type="AlphaFoldDB" id="A0A6S6S9P3"/>
<organism evidence="1">
    <name type="scientific">uncultured Aureispira sp</name>
    <dbReference type="NCBI Taxonomy" id="1331704"/>
    <lineage>
        <taxon>Bacteria</taxon>
        <taxon>Pseudomonadati</taxon>
        <taxon>Bacteroidota</taxon>
        <taxon>Saprospiria</taxon>
        <taxon>Saprospirales</taxon>
        <taxon>Saprospiraceae</taxon>
        <taxon>Aureispira</taxon>
        <taxon>environmental samples</taxon>
    </lineage>
</organism>
<dbReference type="EMBL" id="CACVAQ010000063">
    <property type="protein sequence ID" value="CAA6801239.1"/>
    <property type="molecule type" value="Genomic_DNA"/>
</dbReference>
<evidence type="ECO:0008006" key="2">
    <source>
        <dbReference type="Google" id="ProtNLM"/>
    </source>
</evidence>
<sequence>MKDTLTSIIAAIKILKTENPDSPAIGILEDSVKTLCKQYTMDLSAMSSVIEFEEVKKELENGLKLLGIISNSAANK</sequence>
<accession>A0A6S6S9P3</accession>
<name>A0A6S6S9P3_9BACT</name>
<proteinExistence type="predicted"/>